<feature type="non-terminal residue" evidence="1">
    <location>
        <position position="84"/>
    </location>
</feature>
<organism evidence="1">
    <name type="scientific">Fervidicoccus fontis</name>
    <dbReference type="NCBI Taxonomy" id="683846"/>
    <lineage>
        <taxon>Archaea</taxon>
        <taxon>Thermoproteota</taxon>
        <taxon>Thermoprotei</taxon>
        <taxon>Fervidicoccales</taxon>
        <taxon>Fervidicoccaceae</taxon>
        <taxon>Fervidicoccus</taxon>
    </lineage>
</organism>
<name>A0A7C2URJ2_9CREN</name>
<gene>
    <name evidence="1" type="ORF">ENO36_02735</name>
</gene>
<dbReference type="AlphaFoldDB" id="A0A7C2URJ2"/>
<proteinExistence type="predicted"/>
<accession>A0A7C2URJ2</accession>
<comment type="caution">
    <text evidence="1">The sequence shown here is derived from an EMBL/GenBank/DDBJ whole genome shotgun (WGS) entry which is preliminary data.</text>
</comment>
<dbReference type="EMBL" id="DSFE01000060">
    <property type="protein sequence ID" value="HEU97756.1"/>
    <property type="molecule type" value="Genomic_DNA"/>
</dbReference>
<reference evidence="1" key="1">
    <citation type="journal article" date="2020" name="mSystems">
        <title>Genome- and Community-Level Interaction Insights into Carbon Utilization and Element Cycling Functions of Hydrothermarchaeota in Hydrothermal Sediment.</title>
        <authorList>
            <person name="Zhou Z."/>
            <person name="Liu Y."/>
            <person name="Xu W."/>
            <person name="Pan J."/>
            <person name="Luo Z.H."/>
            <person name="Li M."/>
        </authorList>
    </citation>
    <scope>NUCLEOTIDE SEQUENCE [LARGE SCALE GENOMIC DNA]</scope>
    <source>
        <strain evidence="1">SpSt-1259</strain>
    </source>
</reference>
<sequence length="84" mass="9334">MRRRDGEAYDVIHIFNGSRDKVFSARCERGLVSSFLERLGGLSIRRSSSGKTLYLEGEGALGAMRRLVILAGCRQCTRSARKAI</sequence>
<evidence type="ECO:0000313" key="1">
    <source>
        <dbReference type="EMBL" id="HEU97756.1"/>
    </source>
</evidence>
<dbReference type="Proteomes" id="UP000885664">
    <property type="component" value="Unassembled WGS sequence"/>
</dbReference>
<protein>
    <submittedName>
        <fullName evidence="1">Uncharacterized protein</fullName>
    </submittedName>
</protein>